<dbReference type="RefSeq" id="WP_079422510.1">
    <property type="nucleotide sequence ID" value="NZ_MZGV01000008.1"/>
</dbReference>
<reference evidence="2 3" key="1">
    <citation type="submission" date="2017-03" db="EMBL/GenBank/DDBJ databases">
        <title>Genome sequence of Clostridium oryzae DSM 28571.</title>
        <authorList>
            <person name="Poehlein A."/>
            <person name="Daniel R."/>
        </authorList>
    </citation>
    <scope>NUCLEOTIDE SEQUENCE [LARGE SCALE GENOMIC DNA]</scope>
    <source>
        <strain evidence="2 3">DSM 28571</strain>
    </source>
</reference>
<dbReference type="OrthoDB" id="2086722at2"/>
<keyword evidence="1" id="KW-0472">Membrane</keyword>
<keyword evidence="1" id="KW-0812">Transmembrane</keyword>
<feature type="transmembrane region" description="Helical" evidence="1">
    <location>
        <begin position="14"/>
        <end position="37"/>
    </location>
</feature>
<evidence type="ECO:0008006" key="4">
    <source>
        <dbReference type="Google" id="ProtNLM"/>
    </source>
</evidence>
<sequence length="122" mass="13630">MESRNLLVNSAKGVLHAIILTVLLLIVFTAIMNFVSINNQVMSVSYIIITCFSVLYGSIYATRRNNKNGWLIGMLVAIFYMLLLYIISAIIFQDPTLHMNDFFRLIIAILVGALSGMLGINI</sequence>
<name>A0A1V4IUI5_9CLOT</name>
<keyword evidence="1" id="KW-1133">Transmembrane helix</keyword>
<comment type="caution">
    <text evidence="2">The sequence shown here is derived from an EMBL/GenBank/DDBJ whole genome shotgun (WGS) entry which is preliminary data.</text>
</comment>
<organism evidence="2 3">
    <name type="scientific">Clostridium oryzae</name>
    <dbReference type="NCBI Taxonomy" id="1450648"/>
    <lineage>
        <taxon>Bacteria</taxon>
        <taxon>Bacillati</taxon>
        <taxon>Bacillota</taxon>
        <taxon>Clostridia</taxon>
        <taxon>Eubacteriales</taxon>
        <taxon>Clostridiaceae</taxon>
        <taxon>Clostridium</taxon>
    </lineage>
</organism>
<evidence type="ECO:0000313" key="3">
    <source>
        <dbReference type="Proteomes" id="UP000190080"/>
    </source>
</evidence>
<dbReference type="STRING" id="1450648.CLORY_10870"/>
<feature type="transmembrane region" description="Helical" evidence="1">
    <location>
        <begin position="69"/>
        <end position="90"/>
    </location>
</feature>
<gene>
    <name evidence="2" type="ORF">CLORY_10870</name>
</gene>
<feature type="transmembrane region" description="Helical" evidence="1">
    <location>
        <begin position="43"/>
        <end position="62"/>
    </location>
</feature>
<feature type="transmembrane region" description="Helical" evidence="1">
    <location>
        <begin position="102"/>
        <end position="120"/>
    </location>
</feature>
<dbReference type="AlphaFoldDB" id="A0A1V4IUI5"/>
<dbReference type="Pfam" id="PF12670">
    <property type="entry name" value="DUF3792"/>
    <property type="match status" value="1"/>
</dbReference>
<dbReference type="Proteomes" id="UP000190080">
    <property type="component" value="Unassembled WGS sequence"/>
</dbReference>
<keyword evidence="3" id="KW-1185">Reference proteome</keyword>
<dbReference type="NCBIfam" id="TIGR04086">
    <property type="entry name" value="TIGR04086_membr"/>
    <property type="match status" value="1"/>
</dbReference>
<protein>
    <recommendedName>
        <fullName evidence="4">TIGR04086 family membrane protein</fullName>
    </recommendedName>
</protein>
<proteinExistence type="predicted"/>
<accession>A0A1V4IUI5</accession>
<dbReference type="InterPro" id="IPR023804">
    <property type="entry name" value="DUF3792_TM"/>
</dbReference>
<evidence type="ECO:0000256" key="1">
    <source>
        <dbReference type="SAM" id="Phobius"/>
    </source>
</evidence>
<dbReference type="EMBL" id="MZGV01000008">
    <property type="protein sequence ID" value="OPJ63579.1"/>
    <property type="molecule type" value="Genomic_DNA"/>
</dbReference>
<evidence type="ECO:0000313" key="2">
    <source>
        <dbReference type="EMBL" id="OPJ63579.1"/>
    </source>
</evidence>